<dbReference type="Proteomes" id="UP000198534">
    <property type="component" value="Unassembled WGS sequence"/>
</dbReference>
<sequence length="90" mass="10114">MKTYVAFLSMLDEEKSAQFRGEHLAYLEQMNKDGHIFAYGRFQDGSGGMVIYQAETLDEAKGYATADPFIKKGARKLDIKEWAMTPGAVQ</sequence>
<dbReference type="STRING" id="1048340.SAMN05444487_1256"/>
<evidence type="ECO:0000259" key="2">
    <source>
        <dbReference type="Pfam" id="PF03795"/>
    </source>
</evidence>
<dbReference type="InterPro" id="IPR011008">
    <property type="entry name" value="Dimeric_a/b-barrel"/>
</dbReference>
<evidence type="ECO:0000313" key="3">
    <source>
        <dbReference type="EMBL" id="SDX55930.1"/>
    </source>
</evidence>
<dbReference type="InterPro" id="IPR005545">
    <property type="entry name" value="YCII"/>
</dbReference>
<accession>A0A1H3CPH0</accession>
<dbReference type="Pfam" id="PF03795">
    <property type="entry name" value="YCII"/>
    <property type="match status" value="1"/>
</dbReference>
<reference evidence="3 4" key="1">
    <citation type="submission" date="2016-10" db="EMBL/GenBank/DDBJ databases">
        <authorList>
            <person name="de Groot N.N."/>
        </authorList>
    </citation>
    <scope>NUCLEOTIDE SEQUENCE [LARGE SCALE GENOMIC DNA]</scope>
    <source>
        <strain evidence="3 4">DSM 45610</strain>
    </source>
</reference>
<evidence type="ECO:0000313" key="4">
    <source>
        <dbReference type="Proteomes" id="UP000198534"/>
    </source>
</evidence>
<dbReference type="SUPFAM" id="SSF54909">
    <property type="entry name" value="Dimeric alpha+beta barrel"/>
    <property type="match status" value="1"/>
</dbReference>
<comment type="similarity">
    <text evidence="1">Belongs to the YciI family.</text>
</comment>
<evidence type="ECO:0000256" key="1">
    <source>
        <dbReference type="ARBA" id="ARBA00007689"/>
    </source>
</evidence>
<dbReference type="EMBL" id="FNNQ01000025">
    <property type="protein sequence ID" value="SDX55930.1"/>
    <property type="molecule type" value="Genomic_DNA"/>
</dbReference>
<keyword evidence="4" id="KW-1185">Reference proteome</keyword>
<dbReference type="OrthoDB" id="162319at2"/>
<organism evidence="3 4">
    <name type="scientific">Marininema mesophilum</name>
    <dbReference type="NCBI Taxonomy" id="1048340"/>
    <lineage>
        <taxon>Bacteria</taxon>
        <taxon>Bacillati</taxon>
        <taxon>Bacillota</taxon>
        <taxon>Bacilli</taxon>
        <taxon>Bacillales</taxon>
        <taxon>Thermoactinomycetaceae</taxon>
        <taxon>Marininema</taxon>
    </lineage>
</organism>
<dbReference type="Gene3D" id="3.30.70.1060">
    <property type="entry name" value="Dimeric alpha+beta barrel"/>
    <property type="match status" value="1"/>
</dbReference>
<protein>
    <recommendedName>
        <fullName evidence="2">YCII-related domain-containing protein</fullName>
    </recommendedName>
</protein>
<name>A0A1H3CPH0_9BACL</name>
<proteinExistence type="inferred from homology"/>
<dbReference type="PANTHER" id="PTHR37828:SF1">
    <property type="entry name" value="YCII-RELATED DOMAIN-CONTAINING PROTEIN"/>
    <property type="match status" value="1"/>
</dbReference>
<dbReference type="PANTHER" id="PTHR37828">
    <property type="entry name" value="GSR2449 PROTEIN"/>
    <property type="match status" value="1"/>
</dbReference>
<gene>
    <name evidence="3" type="ORF">SAMN05444487_1256</name>
</gene>
<dbReference type="RefSeq" id="WP_091743000.1">
    <property type="nucleotide sequence ID" value="NZ_FNNQ01000025.1"/>
</dbReference>
<dbReference type="AlphaFoldDB" id="A0A1H3CPH0"/>
<feature type="domain" description="YCII-related" evidence="2">
    <location>
        <begin position="13"/>
        <end position="82"/>
    </location>
</feature>